<proteinExistence type="predicted"/>
<evidence type="ECO:0000256" key="1">
    <source>
        <dbReference type="SAM" id="MobiDB-lite"/>
    </source>
</evidence>
<dbReference type="PROSITE" id="PS50822">
    <property type="entry name" value="PIWI"/>
    <property type="match status" value="1"/>
</dbReference>
<dbReference type="InterPro" id="IPR003165">
    <property type="entry name" value="Piwi"/>
</dbReference>
<feature type="compositionally biased region" description="Acidic residues" evidence="1">
    <location>
        <begin position="11"/>
        <end position="22"/>
    </location>
</feature>
<evidence type="ECO:0000313" key="3">
    <source>
        <dbReference type="EMBL" id="CEM36597.1"/>
    </source>
</evidence>
<dbReference type="Gene3D" id="2.170.260.10">
    <property type="entry name" value="paz domain"/>
    <property type="match status" value="1"/>
</dbReference>
<feature type="region of interest" description="Disordered" evidence="1">
    <location>
        <begin position="1"/>
        <end position="32"/>
    </location>
</feature>
<feature type="region of interest" description="Disordered" evidence="1">
    <location>
        <begin position="44"/>
        <end position="72"/>
    </location>
</feature>
<dbReference type="EMBL" id="CDMZ01001715">
    <property type="protein sequence ID" value="CEM36597.1"/>
    <property type="molecule type" value="Genomic_DNA"/>
</dbReference>
<organism evidence="3">
    <name type="scientific">Chromera velia CCMP2878</name>
    <dbReference type="NCBI Taxonomy" id="1169474"/>
    <lineage>
        <taxon>Eukaryota</taxon>
        <taxon>Sar</taxon>
        <taxon>Alveolata</taxon>
        <taxon>Colpodellida</taxon>
        <taxon>Chromeraceae</taxon>
        <taxon>Chromera</taxon>
    </lineage>
</organism>
<feature type="compositionally biased region" description="Gly residues" evidence="1">
    <location>
        <begin position="1"/>
        <end position="10"/>
    </location>
</feature>
<dbReference type="SUPFAM" id="SSF101690">
    <property type="entry name" value="PAZ domain"/>
    <property type="match status" value="1"/>
</dbReference>
<dbReference type="GO" id="GO:0003676">
    <property type="term" value="F:nucleic acid binding"/>
    <property type="evidence" value="ECO:0007669"/>
    <property type="project" value="InterPro"/>
</dbReference>
<dbReference type="InterPro" id="IPR032474">
    <property type="entry name" value="Argonaute_N"/>
</dbReference>
<protein>
    <recommendedName>
        <fullName evidence="2">Piwi domain-containing protein</fullName>
    </recommendedName>
</protein>
<dbReference type="PANTHER" id="PTHR22891">
    <property type="entry name" value="EUKARYOTIC TRANSLATION INITIATION FACTOR 2C"/>
    <property type="match status" value="1"/>
</dbReference>
<feature type="domain" description="Piwi" evidence="2">
    <location>
        <begin position="622"/>
        <end position="941"/>
    </location>
</feature>
<dbReference type="Pfam" id="PF02171">
    <property type="entry name" value="Piwi"/>
    <property type="match status" value="1"/>
</dbReference>
<dbReference type="InterPro" id="IPR036085">
    <property type="entry name" value="PAZ_dom_sf"/>
</dbReference>
<dbReference type="Gene3D" id="3.40.50.2300">
    <property type="match status" value="1"/>
</dbReference>
<reference evidence="3" key="1">
    <citation type="submission" date="2014-11" db="EMBL/GenBank/DDBJ databases">
        <authorList>
            <person name="Otto D Thomas"/>
            <person name="Naeem Raeece"/>
        </authorList>
    </citation>
    <scope>NUCLEOTIDE SEQUENCE</scope>
</reference>
<dbReference type="Gene3D" id="3.30.420.10">
    <property type="entry name" value="Ribonuclease H-like superfamily/Ribonuclease H"/>
    <property type="match status" value="1"/>
</dbReference>
<dbReference type="Pfam" id="PF16486">
    <property type="entry name" value="ArgoN"/>
    <property type="match status" value="1"/>
</dbReference>
<dbReference type="InterPro" id="IPR012337">
    <property type="entry name" value="RNaseH-like_sf"/>
</dbReference>
<feature type="compositionally biased region" description="Gly residues" evidence="1">
    <location>
        <begin position="23"/>
        <end position="32"/>
    </location>
</feature>
<gene>
    <name evidence="3" type="ORF">Cvel_24031</name>
</gene>
<name>A0A0G4GZG0_9ALVE</name>
<evidence type="ECO:0000259" key="2">
    <source>
        <dbReference type="PROSITE" id="PS50822"/>
    </source>
</evidence>
<dbReference type="InterPro" id="IPR036397">
    <property type="entry name" value="RNaseH_sf"/>
</dbReference>
<accession>A0A0G4GZG0</accession>
<dbReference type="AlphaFoldDB" id="A0A0G4GZG0"/>
<dbReference type="SMART" id="SM00950">
    <property type="entry name" value="Piwi"/>
    <property type="match status" value="1"/>
</dbReference>
<dbReference type="SUPFAM" id="SSF53098">
    <property type="entry name" value="Ribonuclease H-like"/>
    <property type="match status" value="1"/>
</dbReference>
<sequence length="1019" mass="112998">MEAGGMGEGGMGEEDSTEEGGVEGEGIGKGALGEGVGRVLEVGVEEGGDRGGGGGFRGGDRGRGRGGGGGGFNPTGPFAVFVNHFEVRIDSETKVHQHAVVWKDESFEAQRGRRERVIGAFMRKHPQAQMFYDGDKLIWADRELPHEHERSMEIKPTGKVLSWGRVYDPDTPHDEKLQILNSINTMLNSVLLMGGGGGDGPSSSSSSPSSSSEAALVCTKRAGAFFPHRADYLFPIDAPHRPRDRHSQGWFGFRTSIGLVRLGGQEVKLTMCLNAATAIAVGQDRERGTLSLRRFMEDLMGKRVEDFTPADEDRLSRHPSMRRLGLICRAKKKKQNFKAFEPSNGFCRAGNNVFELQDGSKQSVAQYFTQLAMQSPELGIPLPIEDDEPLVRMHSGKRDIFIPLKCCEVDPFQCPPRPMQEEKDAINKEALMKPWKRKDKNIQTVRDIFASSVGGGGGGVFERFGVTINTQMQQVTARVLPAAPLQLQSREGHLKTLGEGNMRERASWNMQGNMSADPAGRGKPPLPYCVIDFDPQMQEGERVWMDLKRALKDEHAILLDDRGPVFVIRNRWDFGGGGSSLQDERQEAEFYRRCQETMNSLRGQLTTEYQRLEESKHPKPAYAFVFVPGSGNDEQPRALIKTVLDRRLPNNVMIKKKAQKGGIQYASNIGLKVNIKMGGRNWWLDPNSEKSPAMKVIQELFRKEDLAVIGADVTHPTGARGGSNVHPSFVGMVASSDEQLATWTHSARAQTGKTEVIVDFGQQLNECLWARPGPDGRRRTRPPRHLIVVRDGVSDAQIQHVIDDEVRQIKELYRSYGAEYEKGLRLTVVCIQKRHNMRGTVAEGGGDGQLPPGTFLESFENIMLPQGCRGFWLCPHKGLIGTSHPSLCVLTEKRAFQEDGHLSEEALLHFLYHLCSLCQRATKTVSYAVPALYADHLAERAEILCWPLRPQWRQRSKELVRKKGQPRAEAETAINMACVQAAREANDHLKTAIPSAGVWTAQQGGGEARTSPWGLNFFL</sequence>